<dbReference type="EMBL" id="MN739582">
    <property type="protein sequence ID" value="QHT14411.1"/>
    <property type="molecule type" value="Genomic_DNA"/>
</dbReference>
<reference evidence="1" key="1">
    <citation type="journal article" date="2020" name="Nature">
        <title>Giant virus diversity and host interactions through global metagenomics.</title>
        <authorList>
            <person name="Schulz F."/>
            <person name="Roux S."/>
            <person name="Paez-Espino D."/>
            <person name="Jungbluth S."/>
            <person name="Walsh D.A."/>
            <person name="Denef V.J."/>
            <person name="McMahon K.D."/>
            <person name="Konstantinidis K.T."/>
            <person name="Eloe-Fadrosh E.A."/>
            <person name="Kyrpides N.C."/>
            <person name="Woyke T."/>
        </authorList>
    </citation>
    <scope>NUCLEOTIDE SEQUENCE</scope>
    <source>
        <strain evidence="1">GVMAG-M-3300023174-137</strain>
    </source>
</reference>
<proteinExistence type="predicted"/>
<dbReference type="AlphaFoldDB" id="A0A6C0DDD0"/>
<accession>A0A6C0DDD0</accession>
<name>A0A6C0DDD0_9ZZZZ</name>
<evidence type="ECO:0000313" key="1">
    <source>
        <dbReference type="EMBL" id="QHT14411.1"/>
    </source>
</evidence>
<sequence>MNNTRDCKVDTGPPVFVFQSSTFQTAANNIYVNKQTFDANPVNVAKNKVYTFKTDFERMQYLMGLYGRTSTGQR</sequence>
<protein>
    <submittedName>
        <fullName evidence="1">Uncharacterized protein</fullName>
    </submittedName>
</protein>
<organism evidence="1">
    <name type="scientific">viral metagenome</name>
    <dbReference type="NCBI Taxonomy" id="1070528"/>
    <lineage>
        <taxon>unclassified sequences</taxon>
        <taxon>metagenomes</taxon>
        <taxon>organismal metagenomes</taxon>
    </lineage>
</organism>